<keyword evidence="1" id="KW-0812">Transmembrane</keyword>
<dbReference type="EMBL" id="FQUC01000001">
    <property type="protein sequence ID" value="SHE54014.1"/>
    <property type="molecule type" value="Genomic_DNA"/>
</dbReference>
<sequence>MLQQIADFIEIVQVLFIILGVAGIIVFLFGLFRKQKHLMVKGGYMILLAAVLTVCGYLIMETTKKRAVDYLNNTYIEINK</sequence>
<protein>
    <submittedName>
        <fullName evidence="2">Uncharacterized protein</fullName>
    </submittedName>
</protein>
<feature type="transmembrane region" description="Helical" evidence="1">
    <location>
        <begin position="44"/>
        <end position="60"/>
    </location>
</feature>
<accession>A0A1M4UBF3</accession>
<keyword evidence="1" id="KW-1133">Transmembrane helix</keyword>
<keyword evidence="3" id="KW-1185">Reference proteome</keyword>
<evidence type="ECO:0000313" key="2">
    <source>
        <dbReference type="EMBL" id="SHE54014.1"/>
    </source>
</evidence>
<dbReference type="STRING" id="1346286.SAMN05444362_101554"/>
<organism evidence="2 3">
    <name type="scientific">Dysgonomonas macrotermitis</name>
    <dbReference type="NCBI Taxonomy" id="1346286"/>
    <lineage>
        <taxon>Bacteria</taxon>
        <taxon>Pseudomonadati</taxon>
        <taxon>Bacteroidota</taxon>
        <taxon>Bacteroidia</taxon>
        <taxon>Bacteroidales</taxon>
        <taxon>Dysgonomonadaceae</taxon>
        <taxon>Dysgonomonas</taxon>
    </lineage>
</organism>
<proteinExistence type="predicted"/>
<evidence type="ECO:0000256" key="1">
    <source>
        <dbReference type="SAM" id="Phobius"/>
    </source>
</evidence>
<feature type="transmembrane region" description="Helical" evidence="1">
    <location>
        <begin position="12"/>
        <end position="32"/>
    </location>
</feature>
<dbReference type="OrthoDB" id="9954339at2"/>
<evidence type="ECO:0000313" key="3">
    <source>
        <dbReference type="Proteomes" id="UP000184480"/>
    </source>
</evidence>
<keyword evidence="1" id="KW-0472">Membrane</keyword>
<name>A0A1M4UBF3_9BACT</name>
<dbReference type="RefSeq" id="WP_062175620.1">
    <property type="nucleotide sequence ID" value="NZ_BBXL01000001.1"/>
</dbReference>
<dbReference type="AlphaFoldDB" id="A0A1M4UBF3"/>
<dbReference type="Proteomes" id="UP000184480">
    <property type="component" value="Unassembled WGS sequence"/>
</dbReference>
<gene>
    <name evidence="2" type="ORF">SAMN05444362_101554</name>
</gene>
<reference evidence="3" key="1">
    <citation type="submission" date="2016-11" db="EMBL/GenBank/DDBJ databases">
        <authorList>
            <person name="Varghese N."/>
            <person name="Submissions S."/>
        </authorList>
    </citation>
    <scope>NUCLEOTIDE SEQUENCE [LARGE SCALE GENOMIC DNA]</scope>
    <source>
        <strain evidence="3">DSM 27370</strain>
    </source>
</reference>